<name>A0A6U9PIR8_9CHLO</name>
<gene>
    <name evidence="2" type="ORF">PSAL00342_LOCUS698</name>
    <name evidence="3" type="ORF">PSAL00342_LOCUS699</name>
</gene>
<feature type="compositionally biased region" description="Acidic residues" evidence="1">
    <location>
        <begin position="44"/>
        <end position="56"/>
    </location>
</feature>
<accession>A0A6U9PIR8</accession>
<dbReference type="AlphaFoldDB" id="A0A6U9PIR8"/>
<dbReference type="EMBL" id="HBIS01000804">
    <property type="protein sequence ID" value="CAE0606883.1"/>
    <property type="molecule type" value="Transcribed_RNA"/>
</dbReference>
<evidence type="ECO:0000256" key="1">
    <source>
        <dbReference type="SAM" id="MobiDB-lite"/>
    </source>
</evidence>
<feature type="compositionally biased region" description="Polar residues" evidence="1">
    <location>
        <begin position="223"/>
        <end position="232"/>
    </location>
</feature>
<feature type="compositionally biased region" description="Basic and acidic residues" evidence="1">
    <location>
        <begin position="128"/>
        <end position="144"/>
    </location>
</feature>
<proteinExistence type="predicted"/>
<dbReference type="EMBL" id="HBIS01000803">
    <property type="protein sequence ID" value="CAE0606882.1"/>
    <property type="molecule type" value="Transcribed_RNA"/>
</dbReference>
<reference evidence="3" key="1">
    <citation type="submission" date="2021-01" db="EMBL/GenBank/DDBJ databases">
        <authorList>
            <person name="Corre E."/>
            <person name="Pelletier E."/>
            <person name="Niang G."/>
            <person name="Scheremetjew M."/>
            <person name="Finn R."/>
            <person name="Kale V."/>
            <person name="Holt S."/>
            <person name="Cochrane G."/>
            <person name="Meng A."/>
            <person name="Brown T."/>
            <person name="Cohen L."/>
        </authorList>
    </citation>
    <scope>NUCLEOTIDE SEQUENCE</scope>
    <source>
        <strain evidence="3">CCMP1897</strain>
    </source>
</reference>
<evidence type="ECO:0000313" key="2">
    <source>
        <dbReference type="EMBL" id="CAE0606882.1"/>
    </source>
</evidence>
<feature type="region of interest" description="Disordered" evidence="1">
    <location>
        <begin position="1"/>
        <end position="84"/>
    </location>
</feature>
<organism evidence="3">
    <name type="scientific">Picocystis salinarum</name>
    <dbReference type="NCBI Taxonomy" id="88271"/>
    <lineage>
        <taxon>Eukaryota</taxon>
        <taxon>Viridiplantae</taxon>
        <taxon>Chlorophyta</taxon>
        <taxon>Picocystophyceae</taxon>
        <taxon>Picocystales</taxon>
        <taxon>Picocystaceae</taxon>
        <taxon>Picocystis</taxon>
    </lineage>
</organism>
<feature type="region of interest" description="Disordered" evidence="1">
    <location>
        <begin position="215"/>
        <end position="254"/>
    </location>
</feature>
<sequence>MAESSARAEVAGCEEGCEGGQDNVETEGEEESGGFYTPNAGTEGEGEDNGSGDEIDVTSCSSLSFHEESSSGDETNRRCVSSAKSGHRTSFIPRLSAFFDCLSSSKPRSSRVITPPDKHKCCALSKAESTESSRTPDERRRRSMDASQSGGYRPETGRILRRLDSNSQCILVQPSPHVEKRFPVQQAVDPIQTIPTCSKDVVLNLLASKRLNRLGSGHHCGTRRTQQPTADANTEDDESKPIDLSKRMDEMTLV</sequence>
<protein>
    <submittedName>
        <fullName evidence="3">Uncharacterized protein</fullName>
    </submittedName>
</protein>
<feature type="region of interest" description="Disordered" evidence="1">
    <location>
        <begin position="123"/>
        <end position="159"/>
    </location>
</feature>
<evidence type="ECO:0000313" key="3">
    <source>
        <dbReference type="EMBL" id="CAE0606883.1"/>
    </source>
</evidence>
<feature type="compositionally biased region" description="Basic and acidic residues" evidence="1">
    <location>
        <begin position="65"/>
        <end position="77"/>
    </location>
</feature>
<feature type="compositionally biased region" description="Basic and acidic residues" evidence="1">
    <location>
        <begin position="239"/>
        <end position="254"/>
    </location>
</feature>